<protein>
    <submittedName>
        <fullName evidence="2">Sulfatase-like hydrolase/transferase</fullName>
    </submittedName>
</protein>
<dbReference type="Proteomes" id="UP000525652">
    <property type="component" value="Unassembled WGS sequence"/>
</dbReference>
<comment type="caution">
    <text evidence="2">The sequence shown here is derived from an EMBL/GenBank/DDBJ whole genome shotgun (WGS) entry which is preliminary data.</text>
</comment>
<proteinExistence type="predicted"/>
<reference evidence="2 3" key="1">
    <citation type="submission" date="2020-07" db="EMBL/GenBank/DDBJ databases">
        <authorList>
            <person name="Feng X."/>
        </authorList>
    </citation>
    <scope>NUCLEOTIDE SEQUENCE [LARGE SCALE GENOMIC DNA]</scope>
    <source>
        <strain evidence="2 3">JCM14086</strain>
    </source>
</reference>
<keyword evidence="3" id="KW-1185">Reference proteome</keyword>
<dbReference type="InterPro" id="IPR051849">
    <property type="entry name" value="GAG-degrading_sulfatase"/>
</dbReference>
<dbReference type="Gene3D" id="3.40.720.10">
    <property type="entry name" value="Alkaline Phosphatase, subunit A"/>
    <property type="match status" value="1"/>
</dbReference>
<dbReference type="GO" id="GO:0015024">
    <property type="term" value="F:glucuronate-2-sulfatase activity"/>
    <property type="evidence" value="ECO:0007669"/>
    <property type="project" value="TreeGrafter"/>
</dbReference>
<dbReference type="EMBL" id="JACHVA010000132">
    <property type="protein sequence ID" value="MBC2603788.1"/>
    <property type="molecule type" value="Genomic_DNA"/>
</dbReference>
<dbReference type="RefSeq" id="WP_185694406.1">
    <property type="nucleotide sequence ID" value="NZ_JACHVA010000132.1"/>
</dbReference>
<dbReference type="Pfam" id="PF00884">
    <property type="entry name" value="Sulfatase"/>
    <property type="match status" value="1"/>
</dbReference>
<dbReference type="AlphaFoldDB" id="A0A7X1B1B3"/>
<accession>A0A7X1B1B3</accession>
<evidence type="ECO:0000259" key="1">
    <source>
        <dbReference type="Pfam" id="PF00884"/>
    </source>
</evidence>
<name>A0A7X1B1B3_9BACT</name>
<feature type="domain" description="Sulfatase N-terminal" evidence="1">
    <location>
        <begin position="27"/>
        <end position="127"/>
    </location>
</feature>
<gene>
    <name evidence="2" type="ORF">H5P30_18570</name>
</gene>
<dbReference type="PANTHER" id="PTHR46615">
    <property type="entry name" value="ARYLSULFATASE K"/>
    <property type="match status" value="1"/>
</dbReference>
<dbReference type="GO" id="GO:0016740">
    <property type="term" value="F:transferase activity"/>
    <property type="evidence" value="ECO:0007669"/>
    <property type="project" value="UniProtKB-KW"/>
</dbReference>
<keyword evidence="2" id="KW-0378">Hydrolase</keyword>
<dbReference type="InterPro" id="IPR017850">
    <property type="entry name" value="Alkaline_phosphatase_core_sf"/>
</dbReference>
<evidence type="ECO:0000313" key="2">
    <source>
        <dbReference type="EMBL" id="MBC2603788.1"/>
    </source>
</evidence>
<dbReference type="PANTHER" id="PTHR46615:SF1">
    <property type="entry name" value="ARYLSULFATASE K"/>
    <property type="match status" value="1"/>
</dbReference>
<evidence type="ECO:0000313" key="3">
    <source>
        <dbReference type="Proteomes" id="UP000525652"/>
    </source>
</evidence>
<dbReference type="InterPro" id="IPR000917">
    <property type="entry name" value="Sulfatase_N"/>
</dbReference>
<dbReference type="SUPFAM" id="SSF53649">
    <property type="entry name" value="Alkaline phosphatase-like"/>
    <property type="match status" value="1"/>
</dbReference>
<keyword evidence="2" id="KW-0808">Transferase</keyword>
<organism evidence="2 3">
    <name type="scientific">Puniceicoccus vermicola</name>
    <dbReference type="NCBI Taxonomy" id="388746"/>
    <lineage>
        <taxon>Bacteria</taxon>
        <taxon>Pseudomonadati</taxon>
        <taxon>Verrucomicrobiota</taxon>
        <taxon>Opitutia</taxon>
        <taxon>Puniceicoccales</taxon>
        <taxon>Puniceicoccaceae</taxon>
        <taxon>Puniceicoccus</taxon>
    </lineage>
</organism>
<sequence>MKGKSAGNIRFRPNVPDIPRIREKASRDLCGYYGAIENLDWNVGRIVDTLQRLGLYENTHILFFSDHGDMHGSHGQFLKTSPHEESIRIPLILSGVDPTSYGPLRSGNTDALCTNVDLGPTSLGLCGLPVPDSMAGRDLSALRLNREDEPVLPDSAYIQIVKPTGHPDSVERSWRGIVSDDGWKYVCLEGGLPWLLFNLNEDPYEQANLALNPRFAENRQKLHDRLRQWVRDTEDEFDLPNLV</sequence>
<dbReference type="GO" id="GO:0004065">
    <property type="term" value="F:arylsulfatase activity"/>
    <property type="evidence" value="ECO:0007669"/>
    <property type="project" value="TreeGrafter"/>
</dbReference>